<dbReference type="InterPro" id="IPR008395">
    <property type="entry name" value="Agenet-like_dom"/>
</dbReference>
<evidence type="ECO:0000313" key="3">
    <source>
        <dbReference type="EMBL" id="WOK99221.1"/>
    </source>
</evidence>
<dbReference type="SMART" id="SM00439">
    <property type="entry name" value="BAH"/>
    <property type="match status" value="1"/>
</dbReference>
<dbReference type="Pfam" id="PF05641">
    <property type="entry name" value="Agenet"/>
    <property type="match status" value="1"/>
</dbReference>
<dbReference type="PANTHER" id="PTHR31917:SF101">
    <property type="entry name" value="OS07G0607300 PROTEIN"/>
    <property type="match status" value="1"/>
</dbReference>
<gene>
    <name evidence="3" type="ORF">Cni_G07933</name>
</gene>
<dbReference type="CDD" id="cd04721">
    <property type="entry name" value="BAH_plant_1"/>
    <property type="match status" value="1"/>
</dbReference>
<sequence length="622" mass="70545">MTMSGNGPDFVKWSERFISQERGRRVVHYYLEDSTGDSHLAVIGTERSLRHMLYVVSEEFCQVYGSDGLSVSSLKWRSRREVVDWLASFLPAKACDPHVSNMQKYASKHDLGVEMEINRCSDTGRRVVEDMANGDRSDIAWSGDSWICGKQLRHYRAFCRNGTTIAAHSFVLVMAEEENRYLAYLEDMYENKKGEKKVKVRWFHQNQEFACAIPAPAPHPNEVFITPYSQVISAECVDDIATVLTPQHYEKCLDKLSSLVGIRICYRQYTKNKFKLFDLRTLRGYFDQAVLSCLNIYNESGRDGEIGCRSTAAHVGAKRTRFVKVQDRFLAHFGSKKSGHSTTCKLAYQNLGYDFLVQKPLSVRLVGSHSWLMPPFNVGEKIELLCQDSGIRGCWFKCTVLGLSHRKLRVRYDDVQNVDGYGNLEEWVPAFRTAAPDKLGMRYSGRLTVRPRLKCVYLLNKDSLLKGMAVDVHWSDGWWEGVLVEVAESGEDNVQVYLPGEDIFLVCELKRIRISKDWVGNHWVNINAKPDILSAIFSVSRTNIVSSPVTIKRVESGSSVMSDQEIMNAQANLIEEDNHAEADLIGKNSVQLDNDDQANPRKRLRDEDTHDGCGPEMGVSSA</sequence>
<protein>
    <recommendedName>
        <fullName evidence="2">BAH domain-containing protein</fullName>
    </recommendedName>
</protein>
<dbReference type="SMART" id="SM00743">
    <property type="entry name" value="Agenet"/>
    <property type="match status" value="2"/>
</dbReference>
<proteinExistence type="predicted"/>
<accession>A0AAQ3K2Z0</accession>
<dbReference type="InterPro" id="IPR014002">
    <property type="entry name" value="Agenet_dom_plant"/>
</dbReference>
<keyword evidence="4" id="KW-1185">Reference proteome</keyword>
<dbReference type="InterPro" id="IPR043151">
    <property type="entry name" value="BAH_sf"/>
</dbReference>
<dbReference type="Pfam" id="PF01426">
    <property type="entry name" value="BAH"/>
    <property type="match status" value="1"/>
</dbReference>
<dbReference type="Gene3D" id="2.30.30.490">
    <property type="match status" value="1"/>
</dbReference>
<dbReference type="CDD" id="cd20405">
    <property type="entry name" value="Tudor_Agenet_AtDUF_rpt1_3"/>
    <property type="match status" value="1"/>
</dbReference>
<name>A0AAQ3K2Z0_9LILI</name>
<dbReference type="InterPro" id="IPR001025">
    <property type="entry name" value="BAH_dom"/>
</dbReference>
<evidence type="ECO:0000313" key="4">
    <source>
        <dbReference type="Proteomes" id="UP001327560"/>
    </source>
</evidence>
<dbReference type="PANTHER" id="PTHR31917">
    <property type="entry name" value="AGENET DOMAIN-CONTAINING PROTEIN-RELATED"/>
    <property type="match status" value="1"/>
</dbReference>
<dbReference type="Proteomes" id="UP001327560">
    <property type="component" value="Chromosome 2"/>
</dbReference>
<dbReference type="EMBL" id="CP136891">
    <property type="protein sequence ID" value="WOK99221.1"/>
    <property type="molecule type" value="Genomic_DNA"/>
</dbReference>
<feature type="region of interest" description="Disordered" evidence="1">
    <location>
        <begin position="591"/>
        <end position="622"/>
    </location>
</feature>
<dbReference type="PROSITE" id="PS51038">
    <property type="entry name" value="BAH"/>
    <property type="match status" value="1"/>
</dbReference>
<organism evidence="3 4">
    <name type="scientific">Canna indica</name>
    <name type="common">Indian-shot</name>
    <dbReference type="NCBI Taxonomy" id="4628"/>
    <lineage>
        <taxon>Eukaryota</taxon>
        <taxon>Viridiplantae</taxon>
        <taxon>Streptophyta</taxon>
        <taxon>Embryophyta</taxon>
        <taxon>Tracheophyta</taxon>
        <taxon>Spermatophyta</taxon>
        <taxon>Magnoliopsida</taxon>
        <taxon>Liliopsida</taxon>
        <taxon>Zingiberales</taxon>
        <taxon>Cannaceae</taxon>
        <taxon>Canna</taxon>
    </lineage>
</organism>
<dbReference type="GO" id="GO:0003682">
    <property type="term" value="F:chromatin binding"/>
    <property type="evidence" value="ECO:0007669"/>
    <property type="project" value="InterPro"/>
</dbReference>
<dbReference type="AlphaFoldDB" id="A0AAQ3K2Z0"/>
<evidence type="ECO:0000256" key="1">
    <source>
        <dbReference type="SAM" id="MobiDB-lite"/>
    </source>
</evidence>
<feature type="domain" description="BAH" evidence="2">
    <location>
        <begin position="163"/>
        <end position="280"/>
    </location>
</feature>
<feature type="compositionally biased region" description="Basic and acidic residues" evidence="1">
    <location>
        <begin position="604"/>
        <end position="613"/>
    </location>
</feature>
<reference evidence="3 4" key="1">
    <citation type="submission" date="2023-10" db="EMBL/GenBank/DDBJ databases">
        <title>Chromosome-scale genome assembly provides insights into flower coloration mechanisms of Canna indica.</title>
        <authorList>
            <person name="Li C."/>
        </authorList>
    </citation>
    <scope>NUCLEOTIDE SEQUENCE [LARGE SCALE GENOMIC DNA]</scope>
    <source>
        <tissue evidence="3">Flower</tissue>
    </source>
</reference>
<evidence type="ECO:0000259" key="2">
    <source>
        <dbReference type="PROSITE" id="PS51038"/>
    </source>
</evidence>